<organism evidence="1 2">
    <name type="scientific">Sistotremastrum suecicum HHB10207 ss-3</name>
    <dbReference type="NCBI Taxonomy" id="1314776"/>
    <lineage>
        <taxon>Eukaryota</taxon>
        <taxon>Fungi</taxon>
        <taxon>Dikarya</taxon>
        <taxon>Basidiomycota</taxon>
        <taxon>Agaricomycotina</taxon>
        <taxon>Agaricomycetes</taxon>
        <taxon>Sistotremastrales</taxon>
        <taxon>Sistotremastraceae</taxon>
        <taxon>Sistotremastrum</taxon>
    </lineage>
</organism>
<protein>
    <submittedName>
        <fullName evidence="1">Uncharacterized protein</fullName>
    </submittedName>
</protein>
<dbReference type="Proteomes" id="UP000076798">
    <property type="component" value="Unassembled WGS sequence"/>
</dbReference>
<evidence type="ECO:0000313" key="2">
    <source>
        <dbReference type="Proteomes" id="UP000076798"/>
    </source>
</evidence>
<sequence>MNANRFHTAYALYSRRGPLRAGESELGHVRLPLLRYRNRQRRPDHSVSFRVVRHCVLSSWTINRLSGITTIGTLSIYLSGGRLKNFRLNSCMIARFNQAIFCVV</sequence>
<keyword evidence="2" id="KW-1185">Reference proteome</keyword>
<evidence type="ECO:0000313" key="1">
    <source>
        <dbReference type="EMBL" id="KZT40226.1"/>
    </source>
</evidence>
<dbReference type="EMBL" id="KV428035">
    <property type="protein sequence ID" value="KZT40226.1"/>
    <property type="molecule type" value="Genomic_DNA"/>
</dbReference>
<reference evidence="1 2" key="1">
    <citation type="journal article" date="2016" name="Mol. Biol. Evol.">
        <title>Comparative Genomics of Early-Diverging Mushroom-Forming Fungi Provides Insights into the Origins of Lignocellulose Decay Capabilities.</title>
        <authorList>
            <person name="Nagy L.G."/>
            <person name="Riley R."/>
            <person name="Tritt A."/>
            <person name="Adam C."/>
            <person name="Daum C."/>
            <person name="Floudas D."/>
            <person name="Sun H."/>
            <person name="Yadav J.S."/>
            <person name="Pangilinan J."/>
            <person name="Larsson K.H."/>
            <person name="Matsuura K."/>
            <person name="Barry K."/>
            <person name="Labutti K."/>
            <person name="Kuo R."/>
            <person name="Ohm R.A."/>
            <person name="Bhattacharya S.S."/>
            <person name="Shirouzu T."/>
            <person name="Yoshinaga Y."/>
            <person name="Martin F.M."/>
            <person name="Grigoriev I.V."/>
            <person name="Hibbett D.S."/>
        </authorList>
    </citation>
    <scope>NUCLEOTIDE SEQUENCE [LARGE SCALE GENOMIC DNA]</scope>
    <source>
        <strain evidence="1 2">HHB10207 ss-3</strain>
    </source>
</reference>
<name>A0A166F329_9AGAM</name>
<proteinExistence type="predicted"/>
<accession>A0A166F329</accession>
<gene>
    <name evidence="1" type="ORF">SISSUDRAFT_530290</name>
</gene>
<dbReference type="AlphaFoldDB" id="A0A166F329"/>